<dbReference type="AlphaFoldDB" id="A0A9N9SYY9"/>
<accession>A0A9N9SYY9</accession>
<dbReference type="Gene3D" id="3.30.160.60">
    <property type="entry name" value="Classic Zinc Finger"/>
    <property type="match status" value="1"/>
</dbReference>
<feature type="domain" description="C2H2-type" evidence="8">
    <location>
        <begin position="163"/>
        <end position="185"/>
    </location>
</feature>
<evidence type="ECO:0000256" key="1">
    <source>
        <dbReference type="ARBA" id="ARBA00022723"/>
    </source>
</evidence>
<keyword evidence="10" id="KW-1185">Reference proteome</keyword>
<evidence type="ECO:0000259" key="8">
    <source>
        <dbReference type="PROSITE" id="PS00028"/>
    </source>
</evidence>
<keyword evidence="6" id="KW-0804">Transcription</keyword>
<keyword evidence="5" id="KW-0238">DNA-binding</keyword>
<evidence type="ECO:0000256" key="4">
    <source>
        <dbReference type="ARBA" id="ARBA00023015"/>
    </source>
</evidence>
<evidence type="ECO:0000256" key="7">
    <source>
        <dbReference type="SAM" id="MobiDB-lite"/>
    </source>
</evidence>
<keyword evidence="2" id="KW-0863">Zinc-finger</keyword>
<proteinExistence type="predicted"/>
<protein>
    <recommendedName>
        <fullName evidence="8">C2H2-type domain-containing protein</fullName>
    </recommendedName>
</protein>
<dbReference type="FunFam" id="3.30.160.60:FF:000232">
    <property type="entry name" value="Krueppel-like factor 9"/>
    <property type="match status" value="1"/>
</dbReference>
<gene>
    <name evidence="9" type="ORF">DIABBA_LOCUS5610</name>
</gene>
<dbReference type="Proteomes" id="UP001153709">
    <property type="component" value="Chromosome 3"/>
</dbReference>
<reference evidence="9" key="1">
    <citation type="submission" date="2022-01" db="EMBL/GenBank/DDBJ databases">
        <authorList>
            <person name="King R."/>
        </authorList>
    </citation>
    <scope>NUCLEOTIDE SEQUENCE</scope>
</reference>
<keyword evidence="3" id="KW-0862">Zinc</keyword>
<dbReference type="PROSITE" id="PS00028">
    <property type="entry name" value="ZINC_FINGER_C2H2_1"/>
    <property type="match status" value="1"/>
</dbReference>
<dbReference type="OrthoDB" id="4748970at2759"/>
<dbReference type="GO" id="GO:0000978">
    <property type="term" value="F:RNA polymerase II cis-regulatory region sequence-specific DNA binding"/>
    <property type="evidence" value="ECO:0007669"/>
    <property type="project" value="TreeGrafter"/>
</dbReference>
<feature type="region of interest" description="Disordered" evidence="7">
    <location>
        <begin position="87"/>
        <end position="160"/>
    </location>
</feature>
<dbReference type="InterPro" id="IPR013087">
    <property type="entry name" value="Znf_C2H2_type"/>
</dbReference>
<dbReference type="PANTHER" id="PTHR23235">
    <property type="entry name" value="KRUEPPEL-LIKE TRANSCRIPTION FACTOR"/>
    <property type="match status" value="1"/>
</dbReference>
<dbReference type="PANTHER" id="PTHR23235:SF132">
    <property type="entry name" value="KRUEPPEL-LIKE FACTOR 9"/>
    <property type="match status" value="1"/>
</dbReference>
<name>A0A9N9SYY9_DIABA</name>
<dbReference type="GO" id="GO:0008270">
    <property type="term" value="F:zinc ion binding"/>
    <property type="evidence" value="ECO:0007669"/>
    <property type="project" value="UniProtKB-KW"/>
</dbReference>
<keyword evidence="4" id="KW-0805">Transcription regulation</keyword>
<evidence type="ECO:0000313" key="9">
    <source>
        <dbReference type="EMBL" id="CAG9832075.1"/>
    </source>
</evidence>
<evidence type="ECO:0000256" key="3">
    <source>
        <dbReference type="ARBA" id="ARBA00022833"/>
    </source>
</evidence>
<dbReference type="SUPFAM" id="SSF57667">
    <property type="entry name" value="beta-beta-alpha zinc fingers"/>
    <property type="match status" value="1"/>
</dbReference>
<dbReference type="EMBL" id="OU898278">
    <property type="protein sequence ID" value="CAG9832075.1"/>
    <property type="molecule type" value="Genomic_DNA"/>
</dbReference>
<keyword evidence="1" id="KW-0479">Metal-binding</keyword>
<sequence length="189" mass="20835">MDDINFAAQCLLEMSHSKDYLNINRPLDLSTHVIREVVFVNAPGPAVIVEKIPPIPSNYVKEETSNTNTESSSYMVARILTDLTRIKQEPVPEVPSDSEGSLTIDEDSDKEKKSPASETPKEKAVTPPPVQKAEGVPPTKKANVTRAQTGTRLGSQVRKTHKCSYDGCQKVYGKSSHLKAHLRTHTDLN</sequence>
<dbReference type="InterPro" id="IPR036236">
    <property type="entry name" value="Znf_C2H2_sf"/>
</dbReference>
<evidence type="ECO:0000256" key="6">
    <source>
        <dbReference type="ARBA" id="ARBA00023163"/>
    </source>
</evidence>
<evidence type="ECO:0000313" key="10">
    <source>
        <dbReference type="Proteomes" id="UP001153709"/>
    </source>
</evidence>
<dbReference type="SMART" id="SM00355">
    <property type="entry name" value="ZnF_C2H2"/>
    <property type="match status" value="1"/>
</dbReference>
<evidence type="ECO:0000256" key="2">
    <source>
        <dbReference type="ARBA" id="ARBA00022771"/>
    </source>
</evidence>
<organism evidence="9 10">
    <name type="scientific">Diabrotica balteata</name>
    <name type="common">Banded cucumber beetle</name>
    <dbReference type="NCBI Taxonomy" id="107213"/>
    <lineage>
        <taxon>Eukaryota</taxon>
        <taxon>Metazoa</taxon>
        <taxon>Ecdysozoa</taxon>
        <taxon>Arthropoda</taxon>
        <taxon>Hexapoda</taxon>
        <taxon>Insecta</taxon>
        <taxon>Pterygota</taxon>
        <taxon>Neoptera</taxon>
        <taxon>Endopterygota</taxon>
        <taxon>Coleoptera</taxon>
        <taxon>Polyphaga</taxon>
        <taxon>Cucujiformia</taxon>
        <taxon>Chrysomeloidea</taxon>
        <taxon>Chrysomelidae</taxon>
        <taxon>Galerucinae</taxon>
        <taxon>Diabroticina</taxon>
        <taxon>Diabroticites</taxon>
        <taxon>Diabrotica</taxon>
    </lineage>
</organism>
<dbReference type="GO" id="GO:0000981">
    <property type="term" value="F:DNA-binding transcription factor activity, RNA polymerase II-specific"/>
    <property type="evidence" value="ECO:0007669"/>
    <property type="project" value="TreeGrafter"/>
</dbReference>
<feature type="compositionally biased region" description="Basic and acidic residues" evidence="7">
    <location>
        <begin position="109"/>
        <end position="124"/>
    </location>
</feature>
<evidence type="ECO:0000256" key="5">
    <source>
        <dbReference type="ARBA" id="ARBA00023125"/>
    </source>
</evidence>
<feature type="compositionally biased region" description="Polar residues" evidence="7">
    <location>
        <begin position="145"/>
        <end position="154"/>
    </location>
</feature>